<dbReference type="RefSeq" id="WP_039752883.1">
    <property type="nucleotide sequence ID" value="NZ_JTCM02000123.1"/>
</dbReference>
<keyword evidence="1" id="KW-0808">Transferase</keyword>
<dbReference type="InterPro" id="IPR027417">
    <property type="entry name" value="P-loop_NTPase"/>
</dbReference>
<accession>A0A846HIX6</accession>
<dbReference type="Proteomes" id="UP000031549">
    <property type="component" value="Unassembled WGS sequence"/>
</dbReference>
<comment type="caution">
    <text evidence="1">The sequence shown here is derived from an EMBL/GenBank/DDBJ whole genome shotgun (WGS) entry which is preliminary data.</text>
</comment>
<protein>
    <submittedName>
        <fullName evidence="1">Serine kinase</fullName>
    </submittedName>
</protein>
<keyword evidence="2" id="KW-1185">Reference proteome</keyword>
<dbReference type="SUPFAM" id="SSF53795">
    <property type="entry name" value="PEP carboxykinase-like"/>
    <property type="match status" value="1"/>
</dbReference>
<reference evidence="1 2" key="1">
    <citation type="journal article" date="2015" name="Genome Announc.">
        <title>Draft Genome Sequence of Cyanobacterium Hassallia byssoidea Strain VB512170, Isolated from Monuments in India.</title>
        <authorList>
            <person name="Singh D."/>
            <person name="Chandrababunaidu M.M."/>
            <person name="Panda A."/>
            <person name="Sen D."/>
            <person name="Bhattacharyya S."/>
            <person name="Adhikary S.P."/>
            <person name="Tripathy S."/>
        </authorList>
    </citation>
    <scope>NUCLEOTIDE SEQUENCE [LARGE SCALE GENOMIC DNA]</scope>
    <source>
        <strain evidence="1 2">VB512170</strain>
    </source>
</reference>
<evidence type="ECO:0000313" key="1">
    <source>
        <dbReference type="EMBL" id="NEU76654.1"/>
    </source>
</evidence>
<dbReference type="EMBL" id="JTCM02000123">
    <property type="protein sequence ID" value="NEU76654.1"/>
    <property type="molecule type" value="Genomic_DNA"/>
</dbReference>
<name>A0A846HIX6_9CYAN</name>
<proteinExistence type="predicted"/>
<gene>
    <name evidence="1" type="ORF">PI95_030135</name>
</gene>
<organism evidence="1 2">
    <name type="scientific">Hassallia byssoidea VB512170</name>
    <dbReference type="NCBI Taxonomy" id="1304833"/>
    <lineage>
        <taxon>Bacteria</taxon>
        <taxon>Bacillati</taxon>
        <taxon>Cyanobacteriota</taxon>
        <taxon>Cyanophyceae</taxon>
        <taxon>Nostocales</taxon>
        <taxon>Tolypothrichaceae</taxon>
        <taxon>Hassallia</taxon>
    </lineage>
</organism>
<sequence>MFAYTAYNLRIHSEFPFPELSKSEVSQKPDVVISLRSLSQLETQTADGANKLVAFLELENSTAGRFLVESGRKIVVEPDPGIDEDLLRPFILGPAFAVLLRQRSHLVLHASSIAINNGAVAFLGHSGWGKSTLANAFYNQGYGLLTDDVMAIKVESNPPIAFPSFPQVKLLPDAAASLGYDFERLTSIHAGVAKRNNRLSLGFSQIALPVKRIYVLENVAATHNEIQPLSPQNALMELVRHSRATDLLTTPEFVSSHLRQCANLVKNVSICRLKRKSSLAGLPELVKLIEEDIAQTIFDEDKNIQLFASA</sequence>
<dbReference type="AlphaFoldDB" id="A0A846HIX6"/>
<keyword evidence="1" id="KW-0418">Kinase</keyword>
<dbReference type="GO" id="GO:0016301">
    <property type="term" value="F:kinase activity"/>
    <property type="evidence" value="ECO:0007669"/>
    <property type="project" value="UniProtKB-KW"/>
</dbReference>
<dbReference type="Gene3D" id="3.40.50.300">
    <property type="entry name" value="P-loop containing nucleotide triphosphate hydrolases"/>
    <property type="match status" value="1"/>
</dbReference>
<evidence type="ECO:0000313" key="2">
    <source>
        <dbReference type="Proteomes" id="UP000031549"/>
    </source>
</evidence>